<protein>
    <submittedName>
        <fullName evidence="4">NAD-binding protein</fullName>
    </submittedName>
</protein>
<gene>
    <name evidence="4" type="ORF">QQ91_0014265</name>
</gene>
<dbReference type="EMBL" id="JTHE03000082">
    <property type="protein sequence ID" value="MCM1983984.1"/>
    <property type="molecule type" value="Genomic_DNA"/>
</dbReference>
<name>A0ABD4T5X4_9CYAN</name>
<dbReference type="PANTHER" id="PTHR43833:SF11">
    <property type="entry name" value="VOLTAGE-GATED POTASSIUM CHANNEL KCH"/>
    <property type="match status" value="1"/>
</dbReference>
<feature type="transmembrane region" description="Helical" evidence="1">
    <location>
        <begin position="286"/>
        <end position="305"/>
    </location>
</feature>
<dbReference type="Proteomes" id="UP000031561">
    <property type="component" value="Unassembled WGS sequence"/>
</dbReference>
<dbReference type="PROSITE" id="PS51201">
    <property type="entry name" value="RCK_N"/>
    <property type="match status" value="1"/>
</dbReference>
<dbReference type="AlphaFoldDB" id="A0ABD4T5X4"/>
<comment type="caution">
    <text evidence="4">The sequence shown here is derived from an EMBL/GenBank/DDBJ whole genome shotgun (WGS) entry which is preliminary data.</text>
</comment>
<dbReference type="SUPFAM" id="SSF51735">
    <property type="entry name" value="NAD(P)-binding Rossmann-fold domains"/>
    <property type="match status" value="2"/>
</dbReference>
<proteinExistence type="predicted"/>
<sequence>MHESRDHFIICGLGRLGQQTLVNLSQFGQPTLPISVVAIDRVKPVDFEFSGIESLLAQPVLVGDCRRIDLLRAAGIEDCRALLIMTRDESVNIETAMLARRFYPAVHLVIRSSRQNLNELLQNQLGHFVALNAAELPAETFALAGMDNELVSVFTIDSYQFRVIERRISPEDSRYAHMPLYRTQRRDSRILTLQPQVRCDLSPRDRHSSASTLFHGWSADAYLRPQDQISYIEADSLESPDQVLTRSRRQRWYPGLRRLMASAAVEGLQRFWRFWQNDAQASLRRITGIAGISALILCLSSTVILKLTVSDLTWFRAFSLAMILIFGGYGDVFGGLDPLPIPSGVYGIFLLIALASLVLVLSVFGFLIDELIRSRFDFLQRRPRLPRSGHIIVVGTGRLGYRILQILHQLNQSLVCITHDRLQYPNLKTQVPLLEGEMTQALKAANLGQAKSIIAVTDDPILNLELALMAQEASQTGRLTAVVRSHDQYFTDSVPLLLARGKAFSLHQLSAEAFAGAAFGEKIISLFQLQAQTILVTEYCVEAEDTLVGKLLAEISYGYGVVPILLKTENWQKIPETHLFPSDDYPLRSGDRLYVLASIEGLRRIERAEPFPPKQWQLEVQAPLSREGRLEVGNILAQMTGLDLSRCRAFADALPTTLQLDLYDLQAQRVREALQRWAPTVLRLQSQP</sequence>
<evidence type="ECO:0000256" key="1">
    <source>
        <dbReference type="SAM" id="Phobius"/>
    </source>
</evidence>
<keyword evidence="1" id="KW-0812">Transmembrane</keyword>
<organism evidence="4 5">
    <name type="scientific">Lyngbya confervoides BDU141951</name>
    <dbReference type="NCBI Taxonomy" id="1574623"/>
    <lineage>
        <taxon>Bacteria</taxon>
        <taxon>Bacillati</taxon>
        <taxon>Cyanobacteriota</taxon>
        <taxon>Cyanophyceae</taxon>
        <taxon>Oscillatoriophycideae</taxon>
        <taxon>Oscillatoriales</taxon>
        <taxon>Microcoleaceae</taxon>
        <taxon>Lyngbya</taxon>
    </lineage>
</organism>
<dbReference type="Gene3D" id="3.30.70.1450">
    <property type="entry name" value="Regulator of K+ conductance, C-terminal domain"/>
    <property type="match status" value="1"/>
</dbReference>
<dbReference type="RefSeq" id="WP_236096195.1">
    <property type="nucleotide sequence ID" value="NZ_JTHE03000082.1"/>
</dbReference>
<evidence type="ECO:0000259" key="2">
    <source>
        <dbReference type="PROSITE" id="PS51201"/>
    </source>
</evidence>
<dbReference type="SUPFAM" id="SSF116726">
    <property type="entry name" value="TrkA C-terminal domain-like"/>
    <property type="match status" value="1"/>
</dbReference>
<keyword evidence="1" id="KW-1133">Transmembrane helix</keyword>
<feature type="transmembrane region" description="Helical" evidence="1">
    <location>
        <begin position="317"/>
        <end position="336"/>
    </location>
</feature>
<keyword evidence="5" id="KW-1185">Reference proteome</keyword>
<dbReference type="InterPro" id="IPR036721">
    <property type="entry name" value="RCK_C_sf"/>
</dbReference>
<feature type="transmembrane region" description="Helical" evidence="1">
    <location>
        <begin position="348"/>
        <end position="372"/>
    </location>
</feature>
<dbReference type="PROSITE" id="PS51202">
    <property type="entry name" value="RCK_C"/>
    <property type="match status" value="1"/>
</dbReference>
<reference evidence="4 5" key="1">
    <citation type="journal article" date="2015" name="Genome Announc.">
        <title>Draft Genome Sequence of Filamentous Marine Cyanobacterium Lyngbya confervoides Strain BDU141951.</title>
        <authorList>
            <person name="Chandrababunaidu M.M."/>
            <person name="Sen D."/>
            <person name="Tripathy S."/>
        </authorList>
    </citation>
    <scope>NUCLEOTIDE SEQUENCE [LARGE SCALE GENOMIC DNA]</scope>
    <source>
        <strain evidence="4 5">BDU141951</strain>
    </source>
</reference>
<evidence type="ECO:0000313" key="4">
    <source>
        <dbReference type="EMBL" id="MCM1983984.1"/>
    </source>
</evidence>
<dbReference type="InterPro" id="IPR003148">
    <property type="entry name" value="RCK_N"/>
</dbReference>
<accession>A0ABD4T5X4</accession>
<dbReference type="InterPro" id="IPR036291">
    <property type="entry name" value="NAD(P)-bd_dom_sf"/>
</dbReference>
<feature type="domain" description="RCK C-terminal" evidence="3">
    <location>
        <begin position="524"/>
        <end position="611"/>
    </location>
</feature>
<dbReference type="PANTHER" id="PTHR43833">
    <property type="entry name" value="POTASSIUM CHANNEL PROTEIN 2-RELATED-RELATED"/>
    <property type="match status" value="1"/>
</dbReference>
<dbReference type="Gene3D" id="3.40.50.720">
    <property type="entry name" value="NAD(P)-binding Rossmann-like Domain"/>
    <property type="match status" value="2"/>
</dbReference>
<dbReference type="InterPro" id="IPR006037">
    <property type="entry name" value="RCK_C"/>
</dbReference>
<evidence type="ECO:0000259" key="3">
    <source>
        <dbReference type="PROSITE" id="PS51202"/>
    </source>
</evidence>
<feature type="domain" description="RCK N-terminal" evidence="2">
    <location>
        <begin position="5"/>
        <end position="131"/>
    </location>
</feature>
<dbReference type="Pfam" id="PF02080">
    <property type="entry name" value="TrkA_C"/>
    <property type="match status" value="1"/>
</dbReference>
<dbReference type="Pfam" id="PF02254">
    <property type="entry name" value="TrkA_N"/>
    <property type="match status" value="2"/>
</dbReference>
<dbReference type="InterPro" id="IPR050721">
    <property type="entry name" value="Trk_Ktr_HKT_K-transport"/>
</dbReference>
<keyword evidence="1" id="KW-0472">Membrane</keyword>
<evidence type="ECO:0000313" key="5">
    <source>
        <dbReference type="Proteomes" id="UP000031561"/>
    </source>
</evidence>